<evidence type="ECO:0008006" key="7">
    <source>
        <dbReference type="Google" id="ProtNLM"/>
    </source>
</evidence>
<dbReference type="HOGENOM" id="CLU_433156_0_0_7"/>
<dbReference type="Pfam" id="PF00400">
    <property type="entry name" value="WD40"/>
    <property type="match status" value="9"/>
</dbReference>
<evidence type="ECO:0000256" key="3">
    <source>
        <dbReference type="PROSITE-ProRule" id="PRU00221"/>
    </source>
</evidence>
<dbReference type="PROSITE" id="PS50082">
    <property type="entry name" value="WD_REPEATS_2"/>
    <property type="match status" value="9"/>
</dbReference>
<dbReference type="CDD" id="cd00200">
    <property type="entry name" value="WD40"/>
    <property type="match status" value="1"/>
</dbReference>
<evidence type="ECO:0000256" key="2">
    <source>
        <dbReference type="ARBA" id="ARBA00022737"/>
    </source>
</evidence>
<feature type="repeat" description="WD" evidence="3">
    <location>
        <begin position="213"/>
        <end position="254"/>
    </location>
</feature>
<feature type="repeat" description="WD" evidence="3">
    <location>
        <begin position="296"/>
        <end position="337"/>
    </location>
</feature>
<keyword evidence="4" id="KW-0802">TPR repeat</keyword>
<dbReference type="InterPro" id="IPR019775">
    <property type="entry name" value="WD40_repeat_CS"/>
</dbReference>
<sequence>MVLIALEFLPDKNSKDEIRRNWPLIPDAEQALKEALNLPTVKAVLSGHKQEVDGVVYSPNGQLIATGSDDNTIRIWDAATGAFRRELIGHSGDVARIAFSPDSTRIVSGSYDKTARIWDVETGKERHRLKEHESRVWGVAWSPDGVHVATGSGNDAIRIWNAMTGVRVQKLTGHTMIVWDVAFNPDGTRLVSISSDRTARIWDVKTGAEHLRFEEQISEGRAVAWSSDGQLIATGGQDGTVRLWDADSGRPRLKLSHRAPVLGVAFSPDGRWLATGSTDNLAYIWDVKTGELKQTLSGHKADVDAIAWSPDGRLLATGSNDGTVQLVEIVDDATRRKIATATTQELIEHAKQMVPRCLSEEDRATFLLAQEVPEWCHDMQKPPFDARGRLQRGITLLMRHKSPDFDQAEALFKEARTLDASLADEIQEKQVRVLMDRGLELIAEGVNSLEKIDPVLKHSDQYSAKAIGLDSSLGPIVEKAWVKFIINSGRLMLVSGRKNDAEEAFDRALELDSTAQHDVIIARVEAAQELDKIETALLLALELDQDRDDTKQILSKILSNRVSEMLLKGHQGEVDGVSYSPNGKLIATGSDDNTIRIWDATTGELRRGLIGHSDNVSRIAFSPDNTRIVSGS</sequence>
<feature type="repeat" description="WD" evidence="3">
    <location>
        <begin position="609"/>
        <end position="632"/>
    </location>
</feature>
<dbReference type="InterPro" id="IPR020472">
    <property type="entry name" value="WD40_PAC1"/>
</dbReference>
<dbReference type="EMBL" id="AZHX01002371">
    <property type="protein sequence ID" value="ETW94997.1"/>
    <property type="molecule type" value="Genomic_DNA"/>
</dbReference>
<evidence type="ECO:0000313" key="6">
    <source>
        <dbReference type="Proteomes" id="UP000019140"/>
    </source>
</evidence>
<dbReference type="PROSITE" id="PS50294">
    <property type="entry name" value="WD_REPEATS_REGION"/>
    <property type="match status" value="9"/>
</dbReference>
<dbReference type="SMART" id="SM00320">
    <property type="entry name" value="WD40"/>
    <property type="match status" value="9"/>
</dbReference>
<reference evidence="5 6" key="1">
    <citation type="journal article" date="2014" name="Nature">
        <title>An environmental bacterial taxon with a large and distinct metabolic repertoire.</title>
        <authorList>
            <person name="Wilson M.C."/>
            <person name="Mori T."/>
            <person name="Ruckert C."/>
            <person name="Uria A.R."/>
            <person name="Helf M.J."/>
            <person name="Takada K."/>
            <person name="Gernert C."/>
            <person name="Steffens U.A."/>
            <person name="Heycke N."/>
            <person name="Schmitt S."/>
            <person name="Rinke C."/>
            <person name="Helfrich E.J."/>
            <person name="Brachmann A.O."/>
            <person name="Gurgui C."/>
            <person name="Wakimoto T."/>
            <person name="Kracht M."/>
            <person name="Crusemann M."/>
            <person name="Hentschel U."/>
            <person name="Abe I."/>
            <person name="Matsunaga S."/>
            <person name="Kalinowski J."/>
            <person name="Takeyama H."/>
            <person name="Piel J."/>
        </authorList>
    </citation>
    <scope>NUCLEOTIDE SEQUENCE [LARGE SCALE GENOMIC DNA]</scope>
    <source>
        <strain evidence="6">TSY2</strain>
    </source>
</reference>
<keyword evidence="6" id="KW-1185">Reference proteome</keyword>
<dbReference type="PRINTS" id="PR00320">
    <property type="entry name" value="GPROTEINBRPT"/>
</dbReference>
<feature type="repeat" description="WD" evidence="3">
    <location>
        <begin position="45"/>
        <end position="86"/>
    </location>
</feature>
<dbReference type="AlphaFoldDB" id="W4LAG2"/>
<proteinExistence type="predicted"/>
<evidence type="ECO:0000313" key="5">
    <source>
        <dbReference type="EMBL" id="ETW94997.1"/>
    </source>
</evidence>
<feature type="repeat" description="WD" evidence="3">
    <location>
        <begin position="171"/>
        <end position="212"/>
    </location>
</feature>
<evidence type="ECO:0000256" key="1">
    <source>
        <dbReference type="ARBA" id="ARBA00022574"/>
    </source>
</evidence>
<feature type="repeat" description="WD" evidence="3">
    <location>
        <begin position="87"/>
        <end position="128"/>
    </location>
</feature>
<dbReference type="Gene3D" id="2.130.10.10">
    <property type="entry name" value="YVTN repeat-like/Quinoprotein amine dehydrogenase"/>
    <property type="match status" value="4"/>
</dbReference>
<feature type="repeat" description="WD" evidence="3">
    <location>
        <begin position="254"/>
        <end position="295"/>
    </location>
</feature>
<dbReference type="PROSITE" id="PS50005">
    <property type="entry name" value="TPR"/>
    <property type="match status" value="1"/>
</dbReference>
<name>W4LAG2_9BACT</name>
<feature type="repeat" description="TPR" evidence="4">
    <location>
        <begin position="482"/>
        <end position="515"/>
    </location>
</feature>
<dbReference type="SUPFAM" id="SSF48452">
    <property type="entry name" value="TPR-like"/>
    <property type="match status" value="1"/>
</dbReference>
<comment type="caution">
    <text evidence="5">The sequence shown here is derived from an EMBL/GenBank/DDBJ whole genome shotgun (WGS) entry which is preliminary data.</text>
</comment>
<dbReference type="InterPro" id="IPR001680">
    <property type="entry name" value="WD40_rpt"/>
</dbReference>
<dbReference type="InterPro" id="IPR015943">
    <property type="entry name" value="WD40/YVTN_repeat-like_dom_sf"/>
</dbReference>
<feature type="non-terminal residue" evidence="5">
    <location>
        <position position="632"/>
    </location>
</feature>
<organism evidence="5 6">
    <name type="scientific">Candidatus Entotheonella gemina</name>
    <dbReference type="NCBI Taxonomy" id="1429439"/>
    <lineage>
        <taxon>Bacteria</taxon>
        <taxon>Pseudomonadati</taxon>
        <taxon>Nitrospinota/Tectimicrobiota group</taxon>
        <taxon>Candidatus Tectimicrobiota</taxon>
        <taxon>Candidatus Entotheonellia</taxon>
        <taxon>Candidatus Entotheonellales</taxon>
        <taxon>Candidatus Entotheonellaceae</taxon>
        <taxon>Candidatus Entotheonella</taxon>
    </lineage>
</organism>
<dbReference type="PANTHER" id="PTHR19848:SF8">
    <property type="entry name" value="F-BOX AND WD REPEAT DOMAIN CONTAINING 7"/>
    <property type="match status" value="1"/>
</dbReference>
<gene>
    <name evidence="5" type="ORF">ETSY2_48795</name>
</gene>
<dbReference type="PANTHER" id="PTHR19848">
    <property type="entry name" value="WD40 REPEAT PROTEIN"/>
    <property type="match status" value="1"/>
</dbReference>
<dbReference type="Gene3D" id="1.25.40.10">
    <property type="entry name" value="Tetratricopeptide repeat domain"/>
    <property type="match status" value="1"/>
</dbReference>
<dbReference type="Proteomes" id="UP000019140">
    <property type="component" value="Unassembled WGS sequence"/>
</dbReference>
<feature type="repeat" description="WD" evidence="3">
    <location>
        <begin position="129"/>
        <end position="170"/>
    </location>
</feature>
<dbReference type="SUPFAM" id="SSF50978">
    <property type="entry name" value="WD40 repeat-like"/>
    <property type="match status" value="2"/>
</dbReference>
<evidence type="ECO:0000256" key="4">
    <source>
        <dbReference type="PROSITE-ProRule" id="PRU00339"/>
    </source>
</evidence>
<feature type="repeat" description="WD" evidence="3">
    <location>
        <begin position="567"/>
        <end position="608"/>
    </location>
</feature>
<keyword evidence="1 3" id="KW-0853">WD repeat</keyword>
<accession>W4LAG2</accession>
<dbReference type="InterPro" id="IPR019734">
    <property type="entry name" value="TPR_rpt"/>
</dbReference>
<protein>
    <recommendedName>
        <fullName evidence="7">Anaphase-promoting complex subunit 4 WD40 domain-containing protein</fullName>
    </recommendedName>
</protein>
<keyword evidence="2" id="KW-0677">Repeat</keyword>
<dbReference type="InterPro" id="IPR036322">
    <property type="entry name" value="WD40_repeat_dom_sf"/>
</dbReference>
<dbReference type="PROSITE" id="PS00678">
    <property type="entry name" value="WD_REPEATS_1"/>
    <property type="match status" value="6"/>
</dbReference>
<dbReference type="InterPro" id="IPR011990">
    <property type="entry name" value="TPR-like_helical_dom_sf"/>
</dbReference>